<evidence type="ECO:0000313" key="3">
    <source>
        <dbReference type="Proteomes" id="UP001321473"/>
    </source>
</evidence>
<accession>A0AAQ4F3H8</accession>
<organism evidence="2 3">
    <name type="scientific">Amblyomma americanum</name>
    <name type="common">Lone star tick</name>
    <dbReference type="NCBI Taxonomy" id="6943"/>
    <lineage>
        <taxon>Eukaryota</taxon>
        <taxon>Metazoa</taxon>
        <taxon>Ecdysozoa</taxon>
        <taxon>Arthropoda</taxon>
        <taxon>Chelicerata</taxon>
        <taxon>Arachnida</taxon>
        <taxon>Acari</taxon>
        <taxon>Parasitiformes</taxon>
        <taxon>Ixodida</taxon>
        <taxon>Ixodoidea</taxon>
        <taxon>Ixodidae</taxon>
        <taxon>Amblyomminae</taxon>
        <taxon>Amblyomma</taxon>
    </lineage>
</organism>
<dbReference type="Proteomes" id="UP001321473">
    <property type="component" value="Unassembled WGS sequence"/>
</dbReference>
<feature type="region of interest" description="Disordered" evidence="1">
    <location>
        <begin position="76"/>
        <end position="95"/>
    </location>
</feature>
<proteinExistence type="predicted"/>
<name>A0AAQ4F3H8_AMBAM</name>
<dbReference type="AlphaFoldDB" id="A0AAQ4F3H8"/>
<dbReference type="EMBL" id="JARKHS020007496">
    <property type="protein sequence ID" value="KAK8781619.1"/>
    <property type="molecule type" value="Genomic_DNA"/>
</dbReference>
<sequence length="95" mass="11278">MKQTSDDLREICTFRDFDGSQSKRTRHTNSKVCSETEDFVNILKIFQQDVDFFRIFGNDEAICRKCTMGFENEAHRNMKERSDSAKKYREHEVVT</sequence>
<protein>
    <submittedName>
        <fullName evidence="2">Uncharacterized protein</fullName>
    </submittedName>
</protein>
<evidence type="ECO:0000256" key="1">
    <source>
        <dbReference type="SAM" id="MobiDB-lite"/>
    </source>
</evidence>
<keyword evidence="3" id="KW-1185">Reference proteome</keyword>
<comment type="caution">
    <text evidence="2">The sequence shown here is derived from an EMBL/GenBank/DDBJ whole genome shotgun (WGS) entry which is preliminary data.</text>
</comment>
<reference evidence="2 3" key="1">
    <citation type="journal article" date="2023" name="Arcadia Sci">
        <title>De novo assembly of a long-read Amblyomma americanum tick genome.</title>
        <authorList>
            <person name="Chou S."/>
            <person name="Poskanzer K.E."/>
            <person name="Rollins M."/>
            <person name="Thuy-Boun P.S."/>
        </authorList>
    </citation>
    <scope>NUCLEOTIDE SEQUENCE [LARGE SCALE GENOMIC DNA]</scope>
    <source>
        <strain evidence="2">F_SG_1</strain>
        <tissue evidence="2">Salivary glands</tissue>
    </source>
</reference>
<gene>
    <name evidence="2" type="ORF">V5799_017040</name>
</gene>
<evidence type="ECO:0000313" key="2">
    <source>
        <dbReference type="EMBL" id="KAK8781619.1"/>
    </source>
</evidence>